<evidence type="ECO:0000313" key="3">
    <source>
        <dbReference type="Proteomes" id="UP000612362"/>
    </source>
</evidence>
<evidence type="ECO:0000313" key="2">
    <source>
        <dbReference type="EMBL" id="GHO44416.1"/>
    </source>
</evidence>
<keyword evidence="1" id="KW-0812">Transmembrane</keyword>
<feature type="transmembrane region" description="Helical" evidence="1">
    <location>
        <begin position="58"/>
        <end position="76"/>
    </location>
</feature>
<protein>
    <submittedName>
        <fullName evidence="2">Uncharacterized protein</fullName>
    </submittedName>
</protein>
<accession>A0A8J3HYQ0</accession>
<dbReference type="Proteomes" id="UP000612362">
    <property type="component" value="Unassembled WGS sequence"/>
</dbReference>
<keyword evidence="1" id="KW-0472">Membrane</keyword>
<name>A0A8J3HYQ0_9CHLR</name>
<evidence type="ECO:0000256" key="1">
    <source>
        <dbReference type="SAM" id="Phobius"/>
    </source>
</evidence>
<reference evidence="2" key="1">
    <citation type="submission" date="2020-10" db="EMBL/GenBank/DDBJ databases">
        <title>Taxonomic study of unclassified bacteria belonging to the class Ktedonobacteria.</title>
        <authorList>
            <person name="Yabe S."/>
            <person name="Wang C.M."/>
            <person name="Zheng Y."/>
            <person name="Sakai Y."/>
            <person name="Cavaletti L."/>
            <person name="Monciardini P."/>
            <person name="Donadio S."/>
        </authorList>
    </citation>
    <scope>NUCLEOTIDE SEQUENCE</scope>
    <source>
        <strain evidence="2">SOSP1-1</strain>
    </source>
</reference>
<keyword evidence="3" id="KW-1185">Reference proteome</keyword>
<gene>
    <name evidence="2" type="ORF">KSX_25790</name>
</gene>
<dbReference type="RefSeq" id="WP_220193810.1">
    <property type="nucleotide sequence ID" value="NZ_BNJF01000001.1"/>
</dbReference>
<sequence length="460" mass="51862">MPDLWDKEHELEDRFVEIADLNDESQGRDHKAENSNHSQTRRLWLGSKLTRQQKRRRLLWTIGTICLTLIIFLASLPSVRVLITDSLSGENKPAPGAHNLYFVQVLPGWGTLTIDGKTYTPLPTLFNDHPIQLTAGKHDVKWLGEPFQELQCTLIVASSNQATTSQQTCRTSTANNDQYQATMIIFPQAANLERLPGHEQKALRSAVQSFLTKMRTGETVQPGERYKLDYDAKETFTARQELQATRSFQLDTDTHQSGQCQGPTVGPGCMLEMQDCRLFCSVGVGNDHGVSSPRRWDTFVVVREHWEFQSTSNPEIRQQSKLSEQFLLLLRITREQGQWHIAFQPQGYSGFNNPSCTLTMGTIFGDDIYRKIANKQQSISWQFVSSGTAGCVGAGHFTGNGANASDQQELQTSDVYLLTRFNVLLVGNDKAHALWPKLPQTSKHTYQIIEEILQHPQTIS</sequence>
<organism evidence="2 3">
    <name type="scientific">Ktedonospora formicarum</name>
    <dbReference type="NCBI Taxonomy" id="2778364"/>
    <lineage>
        <taxon>Bacteria</taxon>
        <taxon>Bacillati</taxon>
        <taxon>Chloroflexota</taxon>
        <taxon>Ktedonobacteria</taxon>
        <taxon>Ktedonobacterales</taxon>
        <taxon>Ktedonobacteraceae</taxon>
        <taxon>Ktedonospora</taxon>
    </lineage>
</organism>
<keyword evidence="1" id="KW-1133">Transmembrane helix</keyword>
<proteinExistence type="predicted"/>
<dbReference type="AlphaFoldDB" id="A0A8J3HYQ0"/>
<dbReference type="EMBL" id="BNJF01000001">
    <property type="protein sequence ID" value="GHO44416.1"/>
    <property type="molecule type" value="Genomic_DNA"/>
</dbReference>
<comment type="caution">
    <text evidence="2">The sequence shown here is derived from an EMBL/GenBank/DDBJ whole genome shotgun (WGS) entry which is preliminary data.</text>
</comment>